<dbReference type="Proteomes" id="UP000001919">
    <property type="component" value="Chromosome"/>
</dbReference>
<dbReference type="OrthoDB" id="8117292at2"/>
<sequence length="194" mass="21034">MADESVLPANEPVPDEIVRSILIKASAERVFAVIGEPGWFLNDGEYREHRISEHGPVTQVTDPIHGTFQLAVEAHEPPNRVAFRWLGGGLGEISDAPNNTVEFVIDPAGTAKRNLVRLTVRERGFAKLGLDEAVRRRNYEENLRGWEEQLEVARTLAEGGPREAADDATADDATADDATADEGQAAVPEKTGGA</sequence>
<dbReference type="KEGG" id="bfa:Bfae_29970"/>
<dbReference type="eggNOG" id="COG3832">
    <property type="taxonomic scope" value="Bacteria"/>
</dbReference>
<dbReference type="AlphaFoldDB" id="C7MA88"/>
<dbReference type="EMBL" id="CP001643">
    <property type="protein sequence ID" value="ACU86758.1"/>
    <property type="molecule type" value="Genomic_DNA"/>
</dbReference>
<reference evidence="2 3" key="1">
    <citation type="journal article" date="2009" name="Stand. Genomic Sci.">
        <title>Complete genome sequence of Brachybacterium faecium type strain (Schefferle 6-10).</title>
        <authorList>
            <person name="Lapidus A."/>
            <person name="Pukall R."/>
            <person name="Labuttii K."/>
            <person name="Copeland A."/>
            <person name="Del Rio T.G."/>
            <person name="Nolan M."/>
            <person name="Chen F."/>
            <person name="Lucas S."/>
            <person name="Tice H."/>
            <person name="Cheng J.F."/>
            <person name="Bruce D."/>
            <person name="Goodwin L."/>
            <person name="Pitluck S."/>
            <person name="Rohde M."/>
            <person name="Goker M."/>
            <person name="Pati A."/>
            <person name="Ivanova N."/>
            <person name="Mavrommatis K."/>
            <person name="Chen A."/>
            <person name="Palaniappan K."/>
            <person name="D'haeseleer P."/>
            <person name="Chain P."/>
            <person name="Bristow J."/>
            <person name="Eisen J.A."/>
            <person name="Markowitz V."/>
            <person name="Hugenholtz P."/>
            <person name="Kyrpides N.C."/>
            <person name="Klenk H.P."/>
        </authorList>
    </citation>
    <scope>NUCLEOTIDE SEQUENCE [LARGE SCALE GENOMIC DNA]</scope>
    <source>
        <strain evidence="3">ATCC 43885 / DSM 4810 / JCM 11609 / LMG 19847 / NBRC 14762 / NCIMB 9860 / 6-10</strain>
    </source>
</reference>
<dbReference type="InterPro" id="IPR023393">
    <property type="entry name" value="START-like_dom_sf"/>
</dbReference>
<gene>
    <name evidence="2" type="ordered locus">Bfae_29970</name>
</gene>
<feature type="region of interest" description="Disordered" evidence="1">
    <location>
        <begin position="155"/>
        <end position="194"/>
    </location>
</feature>
<dbReference type="PATRIC" id="fig|446465.5.peg.2963"/>
<dbReference type="HOGENOM" id="CLU_108923_2_1_11"/>
<keyword evidence="3" id="KW-1185">Reference proteome</keyword>
<protein>
    <submittedName>
        <fullName evidence="2">Polyketide cyclase / dehydrase and lipid transport</fullName>
    </submittedName>
</protein>
<feature type="compositionally biased region" description="Acidic residues" evidence="1">
    <location>
        <begin position="166"/>
        <end position="180"/>
    </location>
</feature>
<organism evidence="2 3">
    <name type="scientific">Brachybacterium faecium (strain ATCC 43885 / DSM 4810 / JCM 11609 / LMG 19847 / NBRC 14762 / NCIMB 9860 / 6-10)</name>
    <dbReference type="NCBI Taxonomy" id="446465"/>
    <lineage>
        <taxon>Bacteria</taxon>
        <taxon>Bacillati</taxon>
        <taxon>Actinomycetota</taxon>
        <taxon>Actinomycetes</taxon>
        <taxon>Micrococcales</taxon>
        <taxon>Dermabacteraceae</taxon>
        <taxon>Brachybacterium</taxon>
    </lineage>
</organism>
<proteinExistence type="predicted"/>
<name>C7MA88_BRAFD</name>
<evidence type="ECO:0000313" key="3">
    <source>
        <dbReference type="Proteomes" id="UP000001919"/>
    </source>
</evidence>
<evidence type="ECO:0000256" key="1">
    <source>
        <dbReference type="SAM" id="MobiDB-lite"/>
    </source>
</evidence>
<dbReference type="SUPFAM" id="SSF55961">
    <property type="entry name" value="Bet v1-like"/>
    <property type="match status" value="1"/>
</dbReference>
<dbReference type="Gene3D" id="3.30.530.20">
    <property type="match status" value="1"/>
</dbReference>
<accession>C7MA88</accession>
<evidence type="ECO:0000313" key="2">
    <source>
        <dbReference type="EMBL" id="ACU86758.1"/>
    </source>
</evidence>
<dbReference type="STRING" id="446465.Bfae_29970"/>